<feature type="signal peptide" evidence="1">
    <location>
        <begin position="1"/>
        <end position="23"/>
    </location>
</feature>
<protein>
    <submittedName>
        <fullName evidence="2">Endoplasmin-like protein</fullName>
    </submittedName>
</protein>
<sequence length="100" mass="11705">MRKWTIPSVLFLLCLLFLLPCQGRRIQANVEAESDIPVDPPKVEEKFGAILHGLSIDSDVVKRKSESMSRKTMRWKKLRTMDIFGIMFFHFLLSRDFFLS</sequence>
<evidence type="ECO:0000313" key="2">
    <source>
        <dbReference type="EMBL" id="OIT04944.1"/>
    </source>
</evidence>
<evidence type="ECO:0000313" key="3">
    <source>
        <dbReference type="Proteomes" id="UP000187609"/>
    </source>
</evidence>
<feature type="chain" id="PRO_5012136809" evidence="1">
    <location>
        <begin position="24"/>
        <end position="100"/>
    </location>
</feature>
<organism evidence="2 3">
    <name type="scientific">Nicotiana attenuata</name>
    <name type="common">Coyote tobacco</name>
    <dbReference type="NCBI Taxonomy" id="49451"/>
    <lineage>
        <taxon>Eukaryota</taxon>
        <taxon>Viridiplantae</taxon>
        <taxon>Streptophyta</taxon>
        <taxon>Embryophyta</taxon>
        <taxon>Tracheophyta</taxon>
        <taxon>Spermatophyta</taxon>
        <taxon>Magnoliopsida</taxon>
        <taxon>eudicotyledons</taxon>
        <taxon>Gunneridae</taxon>
        <taxon>Pentapetalae</taxon>
        <taxon>asterids</taxon>
        <taxon>lamiids</taxon>
        <taxon>Solanales</taxon>
        <taxon>Solanaceae</taxon>
        <taxon>Nicotianoideae</taxon>
        <taxon>Nicotianeae</taxon>
        <taxon>Nicotiana</taxon>
    </lineage>
</organism>
<comment type="caution">
    <text evidence="2">The sequence shown here is derived from an EMBL/GenBank/DDBJ whole genome shotgun (WGS) entry which is preliminary data.</text>
</comment>
<dbReference type="STRING" id="49451.A0A1J6IWI5"/>
<proteinExistence type="predicted"/>
<dbReference type="Proteomes" id="UP000187609">
    <property type="component" value="Unassembled WGS sequence"/>
</dbReference>
<evidence type="ECO:0000256" key="1">
    <source>
        <dbReference type="SAM" id="SignalP"/>
    </source>
</evidence>
<accession>A0A1J6IWI5</accession>
<gene>
    <name evidence="2" type="primary">HSP90-7_1</name>
    <name evidence="2" type="ORF">A4A49_65141</name>
</gene>
<dbReference type="EMBL" id="MJEQ01037185">
    <property type="protein sequence ID" value="OIT04944.1"/>
    <property type="molecule type" value="Genomic_DNA"/>
</dbReference>
<keyword evidence="3" id="KW-1185">Reference proteome</keyword>
<dbReference type="AlphaFoldDB" id="A0A1J6IWI5"/>
<keyword evidence="1" id="KW-0732">Signal</keyword>
<dbReference type="Gramene" id="OIT04944">
    <property type="protein sequence ID" value="OIT04944"/>
    <property type="gene ID" value="A4A49_65141"/>
</dbReference>
<reference evidence="2" key="1">
    <citation type="submission" date="2016-11" db="EMBL/GenBank/DDBJ databases">
        <title>The genome of Nicotiana attenuata.</title>
        <authorList>
            <person name="Xu S."/>
            <person name="Brockmoeller T."/>
            <person name="Gaquerel E."/>
            <person name="Navarro A."/>
            <person name="Kuhl H."/>
            <person name="Gase K."/>
            <person name="Ling Z."/>
            <person name="Zhou W."/>
            <person name="Kreitzer C."/>
            <person name="Stanke M."/>
            <person name="Tang H."/>
            <person name="Lyons E."/>
            <person name="Pandey P."/>
            <person name="Pandey S.P."/>
            <person name="Timmermann B."/>
            <person name="Baldwin I.T."/>
        </authorList>
    </citation>
    <scope>NUCLEOTIDE SEQUENCE [LARGE SCALE GENOMIC DNA]</scope>
    <source>
        <strain evidence="2">UT</strain>
    </source>
</reference>
<name>A0A1J6IWI5_NICAT</name>